<accession>A0A8C6NWZ8</accession>
<sequence>APEGPRRGYSVSMLCVCRQLGLPAPPVSELRQQLRKRGLPVSGTKPALLQRLRPFQLPHACPAPAPISDPSCSLLQPNQSPGSSSSSGQDSPCGSPNQQLYLPLQITASPVQTSPGIRSLEEELQEAIQKAQVSLQPAGNKQEVLLRNNSIDDILNEPITSEGESRTIFHLQQAVGVPGSTRRRGQVSLQPSR</sequence>
<evidence type="ECO:0000313" key="3">
    <source>
        <dbReference type="Ensembl" id="ENSNFUP00015032194.1"/>
    </source>
</evidence>
<evidence type="ECO:0000313" key="4">
    <source>
        <dbReference type="Proteomes" id="UP000694548"/>
    </source>
</evidence>
<dbReference type="AlphaFoldDB" id="A0A8C6NWZ8"/>
<name>A0A8C6NWZ8_NOTFU</name>
<dbReference type="Ensembl" id="ENSNFUT00015033645.1">
    <property type="protein sequence ID" value="ENSNFUP00015032194.1"/>
    <property type="gene ID" value="ENSNFUG00015015630.1"/>
</dbReference>
<dbReference type="SMART" id="SM00513">
    <property type="entry name" value="SAP"/>
    <property type="match status" value="1"/>
</dbReference>
<dbReference type="InterPro" id="IPR003034">
    <property type="entry name" value="SAP_dom"/>
</dbReference>
<protein>
    <submittedName>
        <fullName evidence="3">Si:dkeyp-69b9.3</fullName>
    </submittedName>
</protein>
<dbReference type="Proteomes" id="UP000694548">
    <property type="component" value="Chromosome sgr05"/>
</dbReference>
<evidence type="ECO:0000256" key="1">
    <source>
        <dbReference type="SAM" id="MobiDB-lite"/>
    </source>
</evidence>
<keyword evidence="4" id="KW-1185">Reference proteome</keyword>
<dbReference type="GO" id="GO:0045944">
    <property type="term" value="P:positive regulation of transcription by RNA polymerase II"/>
    <property type="evidence" value="ECO:0007669"/>
    <property type="project" value="TreeGrafter"/>
</dbReference>
<dbReference type="PROSITE" id="PS50800">
    <property type="entry name" value="SAP"/>
    <property type="match status" value="1"/>
</dbReference>
<dbReference type="InterPro" id="IPR043451">
    <property type="entry name" value="Myocardin-like"/>
</dbReference>
<feature type="domain" description="SAP" evidence="2">
    <location>
        <begin position="22"/>
        <end position="56"/>
    </location>
</feature>
<dbReference type="InterPro" id="IPR036361">
    <property type="entry name" value="SAP_dom_sf"/>
</dbReference>
<dbReference type="GO" id="GO:0051145">
    <property type="term" value="P:smooth muscle cell differentiation"/>
    <property type="evidence" value="ECO:0007669"/>
    <property type="project" value="TreeGrafter"/>
</dbReference>
<feature type="region of interest" description="Disordered" evidence="1">
    <location>
        <begin position="68"/>
        <end position="98"/>
    </location>
</feature>
<dbReference type="Pfam" id="PF02037">
    <property type="entry name" value="SAP"/>
    <property type="match status" value="1"/>
</dbReference>
<dbReference type="PANTHER" id="PTHR22793:SF14">
    <property type="entry name" value="MYOCARDIN-LIKE"/>
    <property type="match status" value="1"/>
</dbReference>
<reference evidence="3" key="2">
    <citation type="submission" date="2025-08" db="UniProtKB">
        <authorList>
            <consortium name="Ensembl"/>
        </authorList>
    </citation>
    <scope>IDENTIFICATION</scope>
</reference>
<dbReference type="Gene3D" id="1.10.720.30">
    <property type="entry name" value="SAP domain"/>
    <property type="match status" value="1"/>
</dbReference>
<proteinExistence type="predicted"/>
<dbReference type="PANTHER" id="PTHR22793">
    <property type="entry name" value="MYOCARDIN-RELATED TRANSCRIPTION FACTOR-RELATED"/>
    <property type="match status" value="1"/>
</dbReference>
<dbReference type="GO" id="GO:0005634">
    <property type="term" value="C:nucleus"/>
    <property type="evidence" value="ECO:0007669"/>
    <property type="project" value="TreeGrafter"/>
</dbReference>
<organism evidence="3 4">
    <name type="scientific">Nothobranchius furzeri</name>
    <name type="common">Turquoise killifish</name>
    <dbReference type="NCBI Taxonomy" id="105023"/>
    <lineage>
        <taxon>Eukaryota</taxon>
        <taxon>Metazoa</taxon>
        <taxon>Chordata</taxon>
        <taxon>Craniata</taxon>
        <taxon>Vertebrata</taxon>
        <taxon>Euteleostomi</taxon>
        <taxon>Actinopterygii</taxon>
        <taxon>Neopterygii</taxon>
        <taxon>Teleostei</taxon>
        <taxon>Neoteleostei</taxon>
        <taxon>Acanthomorphata</taxon>
        <taxon>Ovalentaria</taxon>
        <taxon>Atherinomorphae</taxon>
        <taxon>Cyprinodontiformes</taxon>
        <taxon>Nothobranchiidae</taxon>
        <taxon>Nothobranchius</taxon>
    </lineage>
</organism>
<reference evidence="3" key="3">
    <citation type="submission" date="2025-09" db="UniProtKB">
        <authorList>
            <consortium name="Ensembl"/>
        </authorList>
    </citation>
    <scope>IDENTIFICATION</scope>
</reference>
<feature type="compositionally biased region" description="Low complexity" evidence="1">
    <location>
        <begin position="76"/>
        <end position="96"/>
    </location>
</feature>
<reference evidence="3" key="1">
    <citation type="submission" date="2014-08" db="EMBL/GenBank/DDBJ databases">
        <authorList>
            <person name="Senf B."/>
            <person name="Petzold A."/>
            <person name="Downie B.R."/>
            <person name="Koch P."/>
            <person name="Platzer M."/>
        </authorList>
    </citation>
    <scope>NUCLEOTIDE SEQUENCE [LARGE SCALE GENOMIC DNA]</scope>
    <source>
        <strain evidence="3">GRZ</strain>
    </source>
</reference>
<dbReference type="GeneTree" id="ENSGT00950000182979"/>
<dbReference type="SUPFAM" id="SSF68906">
    <property type="entry name" value="SAP domain"/>
    <property type="match status" value="1"/>
</dbReference>
<evidence type="ECO:0000259" key="2">
    <source>
        <dbReference type="PROSITE" id="PS50800"/>
    </source>
</evidence>
<dbReference type="GO" id="GO:0003713">
    <property type="term" value="F:transcription coactivator activity"/>
    <property type="evidence" value="ECO:0007669"/>
    <property type="project" value="TreeGrafter"/>
</dbReference>